<proteinExistence type="predicted"/>
<protein>
    <submittedName>
        <fullName evidence="1">Uncharacterized protein</fullName>
    </submittedName>
</protein>
<comment type="caution">
    <text evidence="1">The sequence shown here is derived from an EMBL/GenBank/DDBJ whole genome shotgun (WGS) entry which is preliminary data.</text>
</comment>
<keyword evidence="2" id="KW-1185">Reference proteome</keyword>
<dbReference type="AlphaFoldDB" id="A0A4Z1SXX5"/>
<dbReference type="Proteomes" id="UP000315496">
    <property type="component" value="Chromosome 1"/>
</dbReference>
<organism evidence="1 2">
    <name type="scientific">Giardia muris</name>
    <dbReference type="NCBI Taxonomy" id="5742"/>
    <lineage>
        <taxon>Eukaryota</taxon>
        <taxon>Metamonada</taxon>
        <taxon>Diplomonadida</taxon>
        <taxon>Hexamitidae</taxon>
        <taxon>Giardiinae</taxon>
        <taxon>Giardia</taxon>
    </lineage>
</organism>
<gene>
    <name evidence="1" type="ORF">GMRT_16319</name>
</gene>
<reference evidence="1 2" key="1">
    <citation type="submission" date="2019-05" db="EMBL/GenBank/DDBJ databases">
        <title>The compact genome of Giardia muris reveals important steps in the evolution of intestinal protozoan parasites.</title>
        <authorList>
            <person name="Xu F."/>
            <person name="Jimenez-Gonzalez A."/>
            <person name="Einarsson E."/>
            <person name="Astvaldsson A."/>
            <person name="Peirasmaki D."/>
            <person name="Eckmann L."/>
            <person name="Andersson J.O."/>
            <person name="Svard S.G."/>
            <person name="Jerlstrom-Hultqvist J."/>
        </authorList>
    </citation>
    <scope>NUCLEOTIDE SEQUENCE [LARGE SCALE GENOMIC DNA]</scope>
    <source>
        <strain evidence="1 2">Roberts-Thomson</strain>
    </source>
</reference>
<evidence type="ECO:0000313" key="1">
    <source>
        <dbReference type="EMBL" id="TNJ29665.1"/>
    </source>
</evidence>
<dbReference type="EMBL" id="VDLU01000001">
    <property type="protein sequence ID" value="TNJ29665.1"/>
    <property type="molecule type" value="Genomic_DNA"/>
</dbReference>
<accession>A0A4Z1SXX5</accession>
<name>A0A4Z1SXX5_GIAMU</name>
<dbReference type="VEuPathDB" id="GiardiaDB:GMRT_16319"/>
<dbReference type="OrthoDB" id="10251198at2759"/>
<sequence length="136" mass="15408">MAVCRVKLEKPVLVQDERAGIYSMTLVIPKEVGVATEHAMELQHFIEEAVTRCTLVEQLHGIQLPVTIYMMYAEEPMSQYYELILRTTLEACIEAGVPIYGIPQAKPYQGRFTILVLESTNEIVGLYHTPSDSRFC</sequence>
<evidence type="ECO:0000313" key="2">
    <source>
        <dbReference type="Proteomes" id="UP000315496"/>
    </source>
</evidence>